<gene>
    <name evidence="5" type="ORF">GF1_27120</name>
</gene>
<dbReference type="Proteomes" id="UP001063350">
    <property type="component" value="Chromosome"/>
</dbReference>
<dbReference type="InterPro" id="IPR036129">
    <property type="entry name" value="Glycerate_kinase_sf"/>
</dbReference>
<dbReference type="GO" id="GO:0031388">
    <property type="term" value="P:organic acid phosphorylation"/>
    <property type="evidence" value="ECO:0007669"/>
    <property type="project" value="UniProtKB-UniRule"/>
</dbReference>
<dbReference type="PIRSF" id="PIRSF006078">
    <property type="entry name" value="GlxK"/>
    <property type="match status" value="1"/>
</dbReference>
<comment type="similarity">
    <text evidence="1 4">Belongs to the glycerate kinase type-1 family.</text>
</comment>
<dbReference type="PANTHER" id="PTHR21599:SF0">
    <property type="entry name" value="GLYCERATE KINASE"/>
    <property type="match status" value="1"/>
</dbReference>
<dbReference type="InterPro" id="IPR018197">
    <property type="entry name" value="Glycerate_kinase_RE-like"/>
</dbReference>
<keyword evidence="6" id="KW-1185">Reference proteome</keyword>
<dbReference type="GO" id="GO:0008887">
    <property type="term" value="F:glycerate kinase activity"/>
    <property type="evidence" value="ECO:0007669"/>
    <property type="project" value="UniProtKB-UniRule"/>
</dbReference>
<keyword evidence="2 4" id="KW-0808">Transferase</keyword>
<dbReference type="RefSeq" id="WP_267927073.1">
    <property type="nucleotide sequence ID" value="NZ_AP024233.1"/>
</dbReference>
<dbReference type="Gene3D" id="3.40.50.10350">
    <property type="entry name" value="Glycerate kinase, domain 1"/>
    <property type="match status" value="1"/>
</dbReference>
<accession>A0A915U2W5</accession>
<evidence type="ECO:0000256" key="1">
    <source>
        <dbReference type="ARBA" id="ARBA00006284"/>
    </source>
</evidence>
<keyword evidence="3 4" id="KW-0418">Kinase</keyword>
<evidence type="ECO:0000256" key="3">
    <source>
        <dbReference type="ARBA" id="ARBA00022777"/>
    </source>
</evidence>
<dbReference type="KEGG" id="ddu:GF1_27120"/>
<dbReference type="Pfam" id="PF02595">
    <property type="entry name" value="Gly_kinase"/>
    <property type="match status" value="1"/>
</dbReference>
<organism evidence="5 6">
    <name type="scientific">Desulfolithobacter dissulfuricans</name>
    <dbReference type="NCBI Taxonomy" id="2795293"/>
    <lineage>
        <taxon>Bacteria</taxon>
        <taxon>Pseudomonadati</taxon>
        <taxon>Thermodesulfobacteriota</taxon>
        <taxon>Desulfobulbia</taxon>
        <taxon>Desulfobulbales</taxon>
        <taxon>Desulfobulbaceae</taxon>
        <taxon>Desulfolithobacter</taxon>
    </lineage>
</organism>
<dbReference type="PANTHER" id="PTHR21599">
    <property type="entry name" value="GLYCERATE KINASE"/>
    <property type="match status" value="1"/>
</dbReference>
<evidence type="ECO:0000313" key="5">
    <source>
        <dbReference type="EMBL" id="BCO10336.1"/>
    </source>
</evidence>
<dbReference type="InterPro" id="IPR018193">
    <property type="entry name" value="Glyc_kinase_flavodox-like_fold"/>
</dbReference>
<evidence type="ECO:0000256" key="2">
    <source>
        <dbReference type="ARBA" id="ARBA00022679"/>
    </source>
</evidence>
<dbReference type="InterPro" id="IPR004381">
    <property type="entry name" value="Glycerate_kinase"/>
</dbReference>
<dbReference type="NCBIfam" id="TIGR00045">
    <property type="entry name" value="glycerate kinase"/>
    <property type="match status" value="1"/>
</dbReference>
<proteinExistence type="inferred from homology"/>
<dbReference type="Gene3D" id="3.90.1510.10">
    <property type="entry name" value="Glycerate kinase, domain 2"/>
    <property type="match status" value="1"/>
</dbReference>
<name>A0A915U2W5_9BACT</name>
<dbReference type="SUPFAM" id="SSF110738">
    <property type="entry name" value="Glycerate kinase I"/>
    <property type="match status" value="1"/>
</dbReference>
<dbReference type="AlphaFoldDB" id="A0A915U2W5"/>
<reference evidence="5" key="1">
    <citation type="submission" date="2020-12" db="EMBL/GenBank/DDBJ databases">
        <title>Desulfobium dissulfuricans gen. nov., sp. nov., a novel mesophilic, sulfate-reducing bacterium isolated from a deep-sea hydrothermal vent.</title>
        <authorList>
            <person name="Hashimoto Y."/>
            <person name="Tame A."/>
            <person name="Sawayama S."/>
            <person name="Miyazaki J."/>
            <person name="Takai K."/>
            <person name="Nakagawa S."/>
        </authorList>
    </citation>
    <scope>NUCLEOTIDE SEQUENCE</scope>
    <source>
        <strain evidence="5">GF1</strain>
    </source>
</reference>
<evidence type="ECO:0000313" key="6">
    <source>
        <dbReference type="Proteomes" id="UP001063350"/>
    </source>
</evidence>
<protein>
    <submittedName>
        <fullName evidence="5">Glycerate kinase</fullName>
    </submittedName>
</protein>
<dbReference type="EMBL" id="AP024233">
    <property type="protein sequence ID" value="BCO10336.1"/>
    <property type="molecule type" value="Genomic_DNA"/>
</dbReference>
<sequence length="388" mass="39536">MKIVIAPNEFKECLSAPGVAAAIAAGVRRALPGALVVEVPVADGGDGLVEVVHGSLGGQLIRRTVTGPLFAPVEAHFCHVTDKGVAVIEMALASGLALVPPEHRDPCRTTTLGTGELIRAALDLGVSRIVVGIGGSATNDGGIGMAKALGIRFLDWQGQEVEPVGGALGSIRHIDVSGMDPRLRDVKIEAVCDVDNPLCGDNGAARVYAPQKGATPEQVELLDEGLANLARVILADLGVDVCNLPGAGAAGGLGAGLYAFLGARLRRGIELVLELVELEDHLQGADLVLTGEGQIDFQTAFGKAPAGVARAAGRQGIPCVALAGSVGEELDGLYELGISAVFSICPGPVTLAQAMARAREYLARTAEQVVRCYVAGPGSSSSSSGQPS</sequence>
<evidence type="ECO:0000256" key="4">
    <source>
        <dbReference type="PIRNR" id="PIRNR006078"/>
    </source>
</evidence>